<comment type="caution">
    <text evidence="3">The sequence shown here is derived from an EMBL/GenBank/DDBJ whole genome shotgun (WGS) entry which is preliminary data.</text>
</comment>
<evidence type="ECO:0000313" key="3">
    <source>
        <dbReference type="EMBL" id="GGB74367.1"/>
    </source>
</evidence>
<feature type="chain" id="PRO_5046494104" description="Putative beta-lactamase-inhibitor-like PepSY-like domain-containing protein" evidence="1">
    <location>
        <begin position="20"/>
        <end position="141"/>
    </location>
</feature>
<dbReference type="EMBL" id="BMJE01000003">
    <property type="protein sequence ID" value="GGB74367.1"/>
    <property type="molecule type" value="Genomic_DNA"/>
</dbReference>
<protein>
    <recommendedName>
        <fullName evidence="2">Putative beta-lactamase-inhibitor-like PepSY-like domain-containing protein</fullName>
    </recommendedName>
</protein>
<feature type="signal peptide" evidence="1">
    <location>
        <begin position="1"/>
        <end position="19"/>
    </location>
</feature>
<proteinExistence type="predicted"/>
<gene>
    <name evidence="3" type="ORF">GCM10007424_12850</name>
</gene>
<evidence type="ECO:0000259" key="2">
    <source>
        <dbReference type="Pfam" id="PF11396"/>
    </source>
</evidence>
<dbReference type="RefSeq" id="WP_188620434.1">
    <property type="nucleotide sequence ID" value="NZ_BMJE01000003.1"/>
</dbReference>
<dbReference type="SUPFAM" id="SSF160574">
    <property type="entry name" value="BT0923-like"/>
    <property type="match status" value="1"/>
</dbReference>
<dbReference type="Pfam" id="PF11396">
    <property type="entry name" value="PepSY_like"/>
    <property type="match status" value="1"/>
</dbReference>
<keyword evidence="4" id="KW-1185">Reference proteome</keyword>
<feature type="domain" description="Putative beta-lactamase-inhibitor-like PepSY-like" evidence="2">
    <location>
        <begin position="59"/>
        <end position="135"/>
    </location>
</feature>
<evidence type="ECO:0000256" key="1">
    <source>
        <dbReference type="SAM" id="SignalP"/>
    </source>
</evidence>
<organism evidence="3 4">
    <name type="scientific">Flavobacterium suaedae</name>
    <dbReference type="NCBI Taxonomy" id="1767027"/>
    <lineage>
        <taxon>Bacteria</taxon>
        <taxon>Pseudomonadati</taxon>
        <taxon>Bacteroidota</taxon>
        <taxon>Flavobacteriia</taxon>
        <taxon>Flavobacteriales</taxon>
        <taxon>Flavobacteriaceae</taxon>
        <taxon>Flavobacterium</taxon>
    </lineage>
</organism>
<keyword evidence="1" id="KW-0732">Signal</keyword>
<dbReference type="Gene3D" id="3.40.1420.30">
    <property type="match status" value="1"/>
</dbReference>
<name>A0ABQ1JSB2_9FLAO</name>
<dbReference type="InterPro" id="IPR021533">
    <property type="entry name" value="PepSY-like"/>
</dbReference>
<accession>A0ABQ1JSB2</accession>
<evidence type="ECO:0000313" key="4">
    <source>
        <dbReference type="Proteomes" id="UP000615760"/>
    </source>
</evidence>
<reference evidence="4" key="1">
    <citation type="journal article" date="2019" name="Int. J. Syst. Evol. Microbiol.">
        <title>The Global Catalogue of Microorganisms (GCM) 10K type strain sequencing project: providing services to taxonomists for standard genome sequencing and annotation.</title>
        <authorList>
            <consortium name="The Broad Institute Genomics Platform"/>
            <consortium name="The Broad Institute Genome Sequencing Center for Infectious Disease"/>
            <person name="Wu L."/>
            <person name="Ma J."/>
        </authorList>
    </citation>
    <scope>NUCLEOTIDE SEQUENCE [LARGE SCALE GENOMIC DNA]</scope>
    <source>
        <strain evidence="4">CGMCC 1.15461</strain>
    </source>
</reference>
<sequence>MKKNILLILSLLFAVTLYAQEVPITYKELPQQAQKFIVKNFTDDFSFAIKEVYRGKVIYTATLEDDTKITFDEVGDWETVTGKNKKIPYSFIQMPIKEYVKINYPEKYIVKIKRTDLNYIITLNNNIDLTFDAQGIYTRTD</sequence>
<dbReference type="Proteomes" id="UP000615760">
    <property type="component" value="Unassembled WGS sequence"/>
</dbReference>